<name>A0A916U281_9ACTN</name>
<dbReference type="Proteomes" id="UP000641514">
    <property type="component" value="Unassembled WGS sequence"/>
</dbReference>
<dbReference type="EMBL" id="BMJH01000001">
    <property type="protein sequence ID" value="GGC56439.1"/>
    <property type="molecule type" value="Genomic_DNA"/>
</dbReference>
<sequence>MATPNHGAGSRWLVRSVRAIPATEWPIGKRESTLAFKVGTLVPRTGDMGLCRATAAQRMLIIRAFFGFECAWL</sequence>
<dbReference type="AlphaFoldDB" id="A0A916U281"/>
<reference evidence="1" key="2">
    <citation type="submission" date="2020-09" db="EMBL/GenBank/DDBJ databases">
        <authorList>
            <person name="Sun Q."/>
            <person name="Zhou Y."/>
        </authorList>
    </citation>
    <scope>NUCLEOTIDE SEQUENCE</scope>
    <source>
        <strain evidence="1">CGMCC 1.15478</strain>
    </source>
</reference>
<evidence type="ECO:0000313" key="1">
    <source>
        <dbReference type="EMBL" id="GGC56439.1"/>
    </source>
</evidence>
<comment type="caution">
    <text evidence="1">The sequence shown here is derived from an EMBL/GenBank/DDBJ whole genome shotgun (WGS) entry which is preliminary data.</text>
</comment>
<gene>
    <name evidence="1" type="ORF">GCM10011410_06160</name>
</gene>
<proteinExistence type="predicted"/>
<keyword evidence="2" id="KW-1185">Reference proteome</keyword>
<organism evidence="1 2">
    <name type="scientific">Hoyosella rhizosphaerae</name>
    <dbReference type="NCBI Taxonomy" id="1755582"/>
    <lineage>
        <taxon>Bacteria</taxon>
        <taxon>Bacillati</taxon>
        <taxon>Actinomycetota</taxon>
        <taxon>Actinomycetes</taxon>
        <taxon>Mycobacteriales</taxon>
        <taxon>Hoyosellaceae</taxon>
        <taxon>Hoyosella</taxon>
    </lineage>
</organism>
<protein>
    <submittedName>
        <fullName evidence="1">Uncharacterized protein</fullName>
    </submittedName>
</protein>
<evidence type="ECO:0000313" key="2">
    <source>
        <dbReference type="Proteomes" id="UP000641514"/>
    </source>
</evidence>
<reference evidence="1" key="1">
    <citation type="journal article" date="2014" name="Int. J. Syst. Evol. Microbiol.">
        <title>Complete genome sequence of Corynebacterium casei LMG S-19264T (=DSM 44701T), isolated from a smear-ripened cheese.</title>
        <authorList>
            <consortium name="US DOE Joint Genome Institute (JGI-PGF)"/>
            <person name="Walter F."/>
            <person name="Albersmeier A."/>
            <person name="Kalinowski J."/>
            <person name="Ruckert C."/>
        </authorList>
    </citation>
    <scope>NUCLEOTIDE SEQUENCE</scope>
    <source>
        <strain evidence="1">CGMCC 1.15478</strain>
    </source>
</reference>
<accession>A0A916U281</accession>